<comment type="caution">
    <text evidence="2">The sequence shown here is derived from an EMBL/GenBank/DDBJ whole genome shotgun (WGS) entry which is preliminary data.</text>
</comment>
<keyword evidence="1" id="KW-0472">Membrane</keyword>
<keyword evidence="1" id="KW-1133">Transmembrane helix</keyword>
<accession>A0A8S9HQW4</accession>
<gene>
    <name evidence="2" type="ORF">F2Q70_00018257</name>
</gene>
<feature type="transmembrane region" description="Helical" evidence="1">
    <location>
        <begin position="72"/>
        <end position="94"/>
    </location>
</feature>
<evidence type="ECO:0000313" key="2">
    <source>
        <dbReference type="EMBL" id="KAF2560373.1"/>
    </source>
</evidence>
<organism evidence="2">
    <name type="scientific">Brassica cretica</name>
    <name type="common">Mustard</name>
    <dbReference type="NCBI Taxonomy" id="69181"/>
    <lineage>
        <taxon>Eukaryota</taxon>
        <taxon>Viridiplantae</taxon>
        <taxon>Streptophyta</taxon>
        <taxon>Embryophyta</taxon>
        <taxon>Tracheophyta</taxon>
        <taxon>Spermatophyta</taxon>
        <taxon>Magnoliopsida</taxon>
        <taxon>eudicotyledons</taxon>
        <taxon>Gunneridae</taxon>
        <taxon>Pentapetalae</taxon>
        <taxon>rosids</taxon>
        <taxon>malvids</taxon>
        <taxon>Brassicales</taxon>
        <taxon>Brassicaceae</taxon>
        <taxon>Brassiceae</taxon>
        <taxon>Brassica</taxon>
    </lineage>
</organism>
<name>A0A8S9HQW4_BRACR</name>
<proteinExistence type="predicted"/>
<dbReference type="AlphaFoldDB" id="A0A8S9HQW4"/>
<reference evidence="2" key="1">
    <citation type="submission" date="2019-12" db="EMBL/GenBank/DDBJ databases">
        <title>Genome sequencing and annotation of Brassica cretica.</title>
        <authorList>
            <person name="Studholme D.J."/>
            <person name="Sarris P.F."/>
        </authorList>
    </citation>
    <scope>NUCLEOTIDE SEQUENCE</scope>
    <source>
        <strain evidence="2">PFS-102/07</strain>
        <tissue evidence="2">Leaf</tissue>
    </source>
</reference>
<protein>
    <submittedName>
        <fullName evidence="2">Uncharacterized protein</fullName>
    </submittedName>
</protein>
<keyword evidence="1" id="KW-0812">Transmembrane</keyword>
<sequence length="243" mass="27932">MRHASTKTTCCVSLTFFRDLCELRCVLFGLNNVLKDPCRYREKQDPSSAPFWSLGSVRLLYLYRNETVSRSIALNMFLTTLATIYNLMCVNLLIGGVSTDIKSLPETSDAIPNAEIDANFIWVFESEERNFFNTGSFQPLSIWRMVDHDPLVPHPWFDHRLSVCGHMFFSHRPSDFYLSLRQTCLTISDTEDESEENVFDSAAVYAFDGSHRWWKFSNVLGVEDNGPAKQMTLPYKENSQQPP</sequence>
<dbReference type="EMBL" id="QGKY02001250">
    <property type="protein sequence ID" value="KAF2560373.1"/>
    <property type="molecule type" value="Genomic_DNA"/>
</dbReference>
<evidence type="ECO:0000256" key="1">
    <source>
        <dbReference type="SAM" id="Phobius"/>
    </source>
</evidence>